<dbReference type="SUPFAM" id="SSF56112">
    <property type="entry name" value="Protein kinase-like (PK-like)"/>
    <property type="match status" value="1"/>
</dbReference>
<feature type="region of interest" description="Disordered" evidence="2">
    <location>
        <begin position="88"/>
        <end position="189"/>
    </location>
</feature>
<feature type="region of interest" description="Disordered" evidence="2">
    <location>
        <begin position="538"/>
        <end position="560"/>
    </location>
</feature>
<dbReference type="Pfam" id="PF14531">
    <property type="entry name" value="Kinase-like"/>
    <property type="match status" value="1"/>
</dbReference>
<keyword evidence="1" id="KW-0175">Coiled coil</keyword>
<feature type="coiled-coil region" evidence="1">
    <location>
        <begin position="263"/>
        <end position="290"/>
    </location>
</feature>
<dbReference type="PROSITE" id="PS50011">
    <property type="entry name" value="PROTEIN_KINASE_DOM"/>
    <property type="match status" value="1"/>
</dbReference>
<feature type="domain" description="Protein kinase" evidence="3">
    <location>
        <begin position="344"/>
        <end position="666"/>
    </location>
</feature>
<dbReference type="Gene3D" id="1.10.510.10">
    <property type="entry name" value="Transferase(Phosphotransferase) domain 1"/>
    <property type="match status" value="1"/>
</dbReference>
<evidence type="ECO:0000313" key="5">
    <source>
        <dbReference type="Proteomes" id="UP000224006"/>
    </source>
</evidence>
<reference evidence="4 5" key="1">
    <citation type="submission" date="2017-09" db="EMBL/GenBank/DDBJ databases">
        <title>Genome sequencing of Besnoitia besnoiti strain Bb-Ger1.</title>
        <authorList>
            <person name="Schares G."/>
            <person name="Venepally P."/>
            <person name="Lorenzi H.A."/>
        </authorList>
    </citation>
    <scope>NUCLEOTIDE SEQUENCE [LARGE SCALE GENOMIC DNA]</scope>
    <source>
        <strain evidence="4 5">Bb-Ger1</strain>
    </source>
</reference>
<evidence type="ECO:0000313" key="4">
    <source>
        <dbReference type="EMBL" id="PFH31175.1"/>
    </source>
</evidence>
<gene>
    <name evidence="4" type="ORF">BESB_030490</name>
</gene>
<dbReference type="Proteomes" id="UP000224006">
    <property type="component" value="Chromosome XIII"/>
</dbReference>
<dbReference type="AlphaFoldDB" id="A0A2A9LZI6"/>
<evidence type="ECO:0000256" key="2">
    <source>
        <dbReference type="SAM" id="MobiDB-lite"/>
    </source>
</evidence>
<dbReference type="OrthoDB" id="447103at2759"/>
<sequence>MESLKTRCCACELVSAALGQRIWLFALLAYVWEFSAKGIEVDSTARPPRSAFPRDHRYLSDPLVERTGGTGRGSPVFLLLEADLQKPGNVSDRKEATAGSANEKAAEFDGGRRFPSLPGAGGRGTAGSPSSGEERESGFTSRPLERPLNTKQSAASIMPSPVDMGALPKNPFSPEPINTPAPKTSSNQDGLASKEYLEMHPLRPLSAESSGLYRSVPMTGKAPSSKPSQLITRFEGVGRFSHEKKSPFWSAKEFLRRMASRLWKKLREMLAALRQRIQKKRESRKLLLQMPVSGRKAAADFARKLRESRQALHHQSLEALLDTRFPRRSNILCTSDISKKRVTLQRLAVIGRGARAIAFEVTRVETGDQWTLKAFEDPRGPIPAPGTESALELLGKESSAILLLPYKVPALAYSLLRMMVAADILSCRDDRVSVRHHGPPPQEIFLQTFLLYPMAAGSLSDVVDSMFHEERSRNTEPSTEERARALSARLSFSIQAVRLTALLHFHGLVHGDLQAGNFFVCADGTLFLGGGRHLTTEGAPYRASNTDSEGAPENSRPTGNATFTASLNSWHVGCVLYRIWCEGFPFGPSAGKKQPWTELPFLLDLKSGKKRRLWKWRRTTKARKPLSFASCVRDMPAGVKNLIVRLLAETPRQRLLPTRAVRDPVFTKLEQELKALDRFA</sequence>
<dbReference type="SMART" id="SM00220">
    <property type="entry name" value="S_TKc"/>
    <property type="match status" value="1"/>
</dbReference>
<dbReference type="InterPro" id="IPR027916">
    <property type="entry name" value="Kinase-like_dom_ROP"/>
</dbReference>
<keyword evidence="5" id="KW-1185">Reference proteome</keyword>
<organism evidence="4 5">
    <name type="scientific">Besnoitia besnoiti</name>
    <name type="common">Apicomplexan protozoan</name>
    <dbReference type="NCBI Taxonomy" id="94643"/>
    <lineage>
        <taxon>Eukaryota</taxon>
        <taxon>Sar</taxon>
        <taxon>Alveolata</taxon>
        <taxon>Apicomplexa</taxon>
        <taxon>Conoidasida</taxon>
        <taxon>Coccidia</taxon>
        <taxon>Eucoccidiorida</taxon>
        <taxon>Eimeriorina</taxon>
        <taxon>Sarcocystidae</taxon>
        <taxon>Besnoitia</taxon>
    </lineage>
</organism>
<dbReference type="GO" id="GO:0004672">
    <property type="term" value="F:protein kinase activity"/>
    <property type="evidence" value="ECO:0007669"/>
    <property type="project" value="InterPro"/>
</dbReference>
<dbReference type="InterPro" id="IPR000719">
    <property type="entry name" value="Prot_kinase_dom"/>
</dbReference>
<protein>
    <submittedName>
        <fullName evidence="4">Polo kinase</fullName>
    </submittedName>
</protein>
<accession>A0A2A9LZI6</accession>
<keyword evidence="4" id="KW-0808">Transferase</keyword>
<dbReference type="STRING" id="94643.A0A2A9LZI6"/>
<proteinExistence type="predicted"/>
<comment type="caution">
    <text evidence="4">The sequence shown here is derived from an EMBL/GenBank/DDBJ whole genome shotgun (WGS) entry which is preliminary data.</text>
</comment>
<evidence type="ECO:0000256" key="1">
    <source>
        <dbReference type="SAM" id="Coils"/>
    </source>
</evidence>
<keyword evidence="4" id="KW-0418">Kinase</keyword>
<dbReference type="Gene3D" id="3.30.200.20">
    <property type="entry name" value="Phosphorylase Kinase, domain 1"/>
    <property type="match status" value="1"/>
</dbReference>
<dbReference type="VEuPathDB" id="ToxoDB:BESB_030490"/>
<name>A0A2A9LZI6_BESBE</name>
<dbReference type="GeneID" id="40308101"/>
<dbReference type="RefSeq" id="XP_029215184.1">
    <property type="nucleotide sequence ID" value="XM_029361717.1"/>
</dbReference>
<dbReference type="InterPro" id="IPR011009">
    <property type="entry name" value="Kinase-like_dom_sf"/>
</dbReference>
<dbReference type="GO" id="GO:0005524">
    <property type="term" value="F:ATP binding"/>
    <property type="evidence" value="ECO:0007669"/>
    <property type="project" value="InterPro"/>
</dbReference>
<dbReference type="EMBL" id="NWUJ01000016">
    <property type="protein sequence ID" value="PFH31175.1"/>
    <property type="molecule type" value="Genomic_DNA"/>
</dbReference>
<evidence type="ECO:0000259" key="3">
    <source>
        <dbReference type="PROSITE" id="PS50011"/>
    </source>
</evidence>
<dbReference type="KEGG" id="bbes:BESB_030490"/>